<feature type="transmembrane region" description="Helical" evidence="1">
    <location>
        <begin position="12"/>
        <end position="33"/>
    </location>
</feature>
<feature type="domain" description="Flavinylation-associated cytochrome" evidence="2">
    <location>
        <begin position="80"/>
        <end position="139"/>
    </location>
</feature>
<dbReference type="AlphaFoldDB" id="A0A510XY32"/>
<feature type="transmembrane region" description="Helical" evidence="1">
    <location>
        <begin position="39"/>
        <end position="58"/>
    </location>
</feature>
<feature type="transmembrane region" description="Helical" evidence="1">
    <location>
        <begin position="79"/>
        <end position="103"/>
    </location>
</feature>
<name>A0A510XY32_9GAMM</name>
<feature type="transmembrane region" description="Helical" evidence="1">
    <location>
        <begin position="123"/>
        <end position="143"/>
    </location>
</feature>
<accession>A0A510XY32</accession>
<comment type="caution">
    <text evidence="3">The sequence shown here is derived from an EMBL/GenBank/DDBJ whole genome shotgun (WGS) entry which is preliminary data.</text>
</comment>
<proteinExistence type="predicted"/>
<keyword evidence="4" id="KW-1185">Reference proteome</keyword>
<dbReference type="RefSeq" id="WP_089346806.1">
    <property type="nucleotide sequence ID" value="NZ_BJUM01000029.1"/>
</dbReference>
<dbReference type="OrthoDB" id="5421399at2"/>
<reference evidence="3 4" key="1">
    <citation type="submission" date="2019-07" db="EMBL/GenBank/DDBJ databases">
        <title>Whole genome shotgun sequence of Pseudoalteromonas espejiana NBRC 102222.</title>
        <authorList>
            <person name="Hosoyama A."/>
            <person name="Uohara A."/>
            <person name="Ohji S."/>
            <person name="Ichikawa N."/>
        </authorList>
    </citation>
    <scope>NUCLEOTIDE SEQUENCE [LARGE SCALE GENOMIC DNA]</scope>
    <source>
        <strain evidence="3 4">NBRC 102222</strain>
    </source>
</reference>
<evidence type="ECO:0000259" key="2">
    <source>
        <dbReference type="Pfam" id="PF14358"/>
    </source>
</evidence>
<evidence type="ECO:0000313" key="3">
    <source>
        <dbReference type="EMBL" id="GEK55966.1"/>
    </source>
</evidence>
<keyword evidence="1" id="KW-0812">Transmembrane</keyword>
<sequence length="155" mass="18279">MSDWKQNLQKFRYVMDTLLLISFMLVSAPQATGVPLHEWFSLVFIIPFVIHLLLHWDWIKRSFSRLFANITARERFNIVWDYLLYIMMLLVFVSGFLVSVALLPALNISLNIQDFWSKIHHDSATFIMPMLGVHLALNFSWIVKLTKRMFAMEAK</sequence>
<gene>
    <name evidence="3" type="ORF">PES01_28110</name>
</gene>
<evidence type="ECO:0000313" key="4">
    <source>
        <dbReference type="Proteomes" id="UP000321419"/>
    </source>
</evidence>
<keyword evidence="1" id="KW-1133">Transmembrane helix</keyword>
<dbReference type="Proteomes" id="UP000321419">
    <property type="component" value="Unassembled WGS sequence"/>
</dbReference>
<protein>
    <recommendedName>
        <fullName evidence="2">Flavinylation-associated cytochrome domain-containing protein</fullName>
    </recommendedName>
</protein>
<evidence type="ECO:0000256" key="1">
    <source>
        <dbReference type="SAM" id="Phobius"/>
    </source>
</evidence>
<dbReference type="InterPro" id="IPR025517">
    <property type="entry name" value="DUF4405"/>
</dbReference>
<keyword evidence="1" id="KW-0472">Membrane</keyword>
<organism evidence="3 4">
    <name type="scientific">Pseudoalteromonas espejiana</name>
    <dbReference type="NCBI Taxonomy" id="28107"/>
    <lineage>
        <taxon>Bacteria</taxon>
        <taxon>Pseudomonadati</taxon>
        <taxon>Pseudomonadota</taxon>
        <taxon>Gammaproteobacteria</taxon>
        <taxon>Alteromonadales</taxon>
        <taxon>Pseudoalteromonadaceae</taxon>
        <taxon>Pseudoalteromonas</taxon>
    </lineage>
</organism>
<dbReference type="EMBL" id="BJUM01000029">
    <property type="protein sequence ID" value="GEK55966.1"/>
    <property type="molecule type" value="Genomic_DNA"/>
</dbReference>
<dbReference type="Pfam" id="PF14358">
    <property type="entry name" value="DUF4405"/>
    <property type="match status" value="1"/>
</dbReference>